<dbReference type="InterPro" id="IPR027596">
    <property type="entry name" value="AmmeMemoSam_rS"/>
</dbReference>
<evidence type="ECO:0000313" key="8">
    <source>
        <dbReference type="EMBL" id="KKN53898.1"/>
    </source>
</evidence>
<dbReference type="GO" id="GO:0003824">
    <property type="term" value="F:catalytic activity"/>
    <property type="evidence" value="ECO:0007669"/>
    <property type="project" value="InterPro"/>
</dbReference>
<comment type="caution">
    <text evidence="8">The sequence shown here is derived from an EMBL/GenBank/DDBJ whole genome shotgun (WGS) entry which is preliminary data.</text>
</comment>
<evidence type="ECO:0000256" key="6">
    <source>
        <dbReference type="ARBA" id="ARBA00023014"/>
    </source>
</evidence>
<dbReference type="Gene3D" id="3.20.20.70">
    <property type="entry name" value="Aldolase class I"/>
    <property type="match status" value="1"/>
</dbReference>
<evidence type="ECO:0000256" key="1">
    <source>
        <dbReference type="ARBA" id="ARBA00001966"/>
    </source>
</evidence>
<dbReference type="InterPro" id="IPR006638">
    <property type="entry name" value="Elp3/MiaA/NifB-like_rSAM"/>
</dbReference>
<keyword evidence="4" id="KW-0479">Metal-binding</keyword>
<evidence type="ECO:0000256" key="4">
    <source>
        <dbReference type="ARBA" id="ARBA00022723"/>
    </source>
</evidence>
<dbReference type="PANTHER" id="PTHR30352">
    <property type="entry name" value="PYRUVATE FORMATE-LYASE-ACTIVATING ENZYME"/>
    <property type="match status" value="1"/>
</dbReference>
<dbReference type="InterPro" id="IPR016431">
    <property type="entry name" value="Pyrv-formate_lyase-activ_prd"/>
</dbReference>
<name>A0A0F9UJZ1_9ZZZZ</name>
<keyword evidence="2" id="KW-0004">4Fe-4S</keyword>
<dbReference type="InterPro" id="IPR058240">
    <property type="entry name" value="rSAM_sf"/>
</dbReference>
<evidence type="ECO:0000259" key="7">
    <source>
        <dbReference type="PROSITE" id="PS51918"/>
    </source>
</evidence>
<organism evidence="8">
    <name type="scientific">marine sediment metagenome</name>
    <dbReference type="NCBI Taxonomy" id="412755"/>
    <lineage>
        <taxon>unclassified sequences</taxon>
        <taxon>metagenomes</taxon>
        <taxon>ecological metagenomes</taxon>
    </lineage>
</organism>
<dbReference type="InterPro" id="IPR013785">
    <property type="entry name" value="Aldolase_TIM"/>
</dbReference>
<dbReference type="AlphaFoldDB" id="A0A0F9UJZ1"/>
<evidence type="ECO:0000256" key="3">
    <source>
        <dbReference type="ARBA" id="ARBA00022691"/>
    </source>
</evidence>
<dbReference type="SUPFAM" id="SSF102114">
    <property type="entry name" value="Radical SAM enzymes"/>
    <property type="match status" value="1"/>
</dbReference>
<keyword evidence="5" id="KW-0408">Iron</keyword>
<evidence type="ECO:0000256" key="2">
    <source>
        <dbReference type="ARBA" id="ARBA00022485"/>
    </source>
</evidence>
<dbReference type="InterPro" id="IPR007197">
    <property type="entry name" value="rSAM"/>
</dbReference>
<dbReference type="SFLD" id="SFLDG01101">
    <property type="entry name" value="Uncharacterised_Radical_SAM_Su"/>
    <property type="match status" value="1"/>
</dbReference>
<dbReference type="EMBL" id="LAZR01000953">
    <property type="protein sequence ID" value="KKN53898.1"/>
    <property type="molecule type" value="Genomic_DNA"/>
</dbReference>
<dbReference type="SMART" id="SM00729">
    <property type="entry name" value="Elp3"/>
    <property type="match status" value="1"/>
</dbReference>
<accession>A0A0F9UJZ1</accession>
<gene>
    <name evidence="8" type="ORF">LCGC14_0597930</name>
</gene>
<dbReference type="Pfam" id="PF04055">
    <property type="entry name" value="Radical_SAM"/>
    <property type="match status" value="1"/>
</dbReference>
<comment type="cofactor">
    <cofactor evidence="1">
        <name>[4Fe-4S] cluster</name>
        <dbReference type="ChEBI" id="CHEBI:49883"/>
    </cofactor>
</comment>
<dbReference type="SFLD" id="SFLDS00029">
    <property type="entry name" value="Radical_SAM"/>
    <property type="match status" value="1"/>
</dbReference>
<reference evidence="8" key="1">
    <citation type="journal article" date="2015" name="Nature">
        <title>Complex archaea that bridge the gap between prokaryotes and eukaryotes.</title>
        <authorList>
            <person name="Spang A."/>
            <person name="Saw J.H."/>
            <person name="Jorgensen S.L."/>
            <person name="Zaremba-Niedzwiedzka K."/>
            <person name="Martijn J."/>
            <person name="Lind A.E."/>
            <person name="van Eijk R."/>
            <person name="Schleper C."/>
            <person name="Guy L."/>
            <person name="Ettema T.J."/>
        </authorList>
    </citation>
    <scope>NUCLEOTIDE SEQUENCE</scope>
</reference>
<dbReference type="PROSITE" id="PS51918">
    <property type="entry name" value="RADICAL_SAM"/>
    <property type="match status" value="1"/>
</dbReference>
<dbReference type="NCBIfam" id="TIGR04337">
    <property type="entry name" value="AmmeMemoSam_rS"/>
    <property type="match status" value="1"/>
</dbReference>
<sequence>MNVKKMMKDAMLYKALPEKKVSCFLCSHRCDIVDSKFGTCGVRQNKEGKLYTHVYGEVIAAHVDPIEKKPLYHFLPGTTSFSIATIGCNFRCPFCQNWQISQVSKRKEGGLQGQKLLPEDVILAAKNYGCQSISYTYTEPTIFFEYAYDTAKLAKKEGLANNFVTNGFMTAEALESINPYLDACNVDLKSFREEFYKDICKAHLQPVLDSIRLMKKLGIWVEVTTLVVPGENDGEEELRNIARFIAETDPDIPWHISRFHPNYEYTDTLATPLETLRKACSIGKEEGLRYIYVGNVLGESEDTLCPSCGKALIRRSGFSISDYKIKDSACAFCGKHVAGVFRPTE</sequence>
<keyword evidence="6" id="KW-0411">Iron-sulfur</keyword>
<feature type="domain" description="Radical SAM core" evidence="7">
    <location>
        <begin position="73"/>
        <end position="289"/>
    </location>
</feature>
<protein>
    <recommendedName>
        <fullName evidence="7">Radical SAM core domain-containing protein</fullName>
    </recommendedName>
</protein>
<dbReference type="InterPro" id="IPR034457">
    <property type="entry name" value="Organic_radical-activating"/>
</dbReference>
<evidence type="ECO:0000256" key="5">
    <source>
        <dbReference type="ARBA" id="ARBA00023004"/>
    </source>
</evidence>
<keyword evidence="3" id="KW-0949">S-adenosyl-L-methionine</keyword>
<dbReference type="CDD" id="cd01335">
    <property type="entry name" value="Radical_SAM"/>
    <property type="match status" value="1"/>
</dbReference>
<dbReference type="PIRSF" id="PIRSF004869">
    <property type="entry name" value="PflX_prd"/>
    <property type="match status" value="1"/>
</dbReference>
<dbReference type="GO" id="GO:0046872">
    <property type="term" value="F:metal ion binding"/>
    <property type="evidence" value="ECO:0007669"/>
    <property type="project" value="UniProtKB-KW"/>
</dbReference>
<dbReference type="GO" id="GO:0051539">
    <property type="term" value="F:4 iron, 4 sulfur cluster binding"/>
    <property type="evidence" value="ECO:0007669"/>
    <property type="project" value="UniProtKB-KW"/>
</dbReference>
<dbReference type="PANTHER" id="PTHR30352:SF5">
    <property type="entry name" value="PYRUVATE FORMATE-LYASE 1-ACTIVATING ENZYME"/>
    <property type="match status" value="1"/>
</dbReference>
<proteinExistence type="predicted"/>